<dbReference type="RefSeq" id="WP_277550926.1">
    <property type="nucleotide sequence ID" value="NZ_JARAMH010000005.1"/>
</dbReference>
<accession>A0ABV9TL50</accession>
<dbReference type="PANTHER" id="PTHR43776:SF7">
    <property type="entry name" value="D,D-DIPEPTIDE TRANSPORT ATP-BINDING PROTEIN DDPF-RELATED"/>
    <property type="match status" value="1"/>
</dbReference>
<dbReference type="InterPro" id="IPR050319">
    <property type="entry name" value="ABC_transp_ATP-bind"/>
</dbReference>
<dbReference type="GO" id="GO:0005524">
    <property type="term" value="F:ATP binding"/>
    <property type="evidence" value="ECO:0007669"/>
    <property type="project" value="UniProtKB-KW"/>
</dbReference>
<evidence type="ECO:0000256" key="5">
    <source>
        <dbReference type="SAM" id="MobiDB-lite"/>
    </source>
</evidence>
<dbReference type="InterPro" id="IPR003439">
    <property type="entry name" value="ABC_transporter-like_ATP-bd"/>
</dbReference>
<evidence type="ECO:0000259" key="6">
    <source>
        <dbReference type="PROSITE" id="PS50893"/>
    </source>
</evidence>
<dbReference type="SUPFAM" id="SSF52540">
    <property type="entry name" value="P-loop containing nucleoside triphosphate hydrolases"/>
    <property type="match status" value="1"/>
</dbReference>
<dbReference type="SMART" id="SM00382">
    <property type="entry name" value="AAA"/>
    <property type="match status" value="1"/>
</dbReference>
<keyword evidence="4 7" id="KW-0067">ATP-binding</keyword>
<comment type="caution">
    <text evidence="7">The sequence shown here is derived from an EMBL/GenBank/DDBJ whole genome shotgun (WGS) entry which is preliminary data.</text>
</comment>
<keyword evidence="8" id="KW-1185">Reference proteome</keyword>
<proteinExistence type="inferred from homology"/>
<dbReference type="PROSITE" id="PS50893">
    <property type="entry name" value="ABC_TRANSPORTER_2"/>
    <property type="match status" value="1"/>
</dbReference>
<keyword evidence="2" id="KW-0813">Transport</keyword>
<dbReference type="InterPro" id="IPR013563">
    <property type="entry name" value="Oligopep_ABC_C"/>
</dbReference>
<keyword evidence="3" id="KW-0547">Nucleotide-binding</keyword>
<evidence type="ECO:0000313" key="7">
    <source>
        <dbReference type="EMBL" id="MFC4904692.1"/>
    </source>
</evidence>
<dbReference type="Pfam" id="PF08352">
    <property type="entry name" value="oligo_HPY"/>
    <property type="match status" value="1"/>
</dbReference>
<evidence type="ECO:0000256" key="2">
    <source>
        <dbReference type="ARBA" id="ARBA00022448"/>
    </source>
</evidence>
<dbReference type="Gene3D" id="3.40.50.300">
    <property type="entry name" value="P-loop containing nucleotide triphosphate hydrolases"/>
    <property type="match status" value="1"/>
</dbReference>
<dbReference type="EMBL" id="JBHSIW010000021">
    <property type="protein sequence ID" value="MFC4904692.1"/>
    <property type="molecule type" value="Genomic_DNA"/>
</dbReference>
<dbReference type="CDD" id="cd03257">
    <property type="entry name" value="ABC_NikE_OppD_transporters"/>
    <property type="match status" value="1"/>
</dbReference>
<evidence type="ECO:0000256" key="4">
    <source>
        <dbReference type="ARBA" id="ARBA00022840"/>
    </source>
</evidence>
<gene>
    <name evidence="7" type="ORF">ACFPCS_14050</name>
</gene>
<feature type="domain" description="ABC transporter" evidence="6">
    <location>
        <begin position="11"/>
        <end position="257"/>
    </location>
</feature>
<dbReference type="InterPro" id="IPR003593">
    <property type="entry name" value="AAA+_ATPase"/>
</dbReference>
<dbReference type="InterPro" id="IPR017871">
    <property type="entry name" value="ABC_transporter-like_CS"/>
</dbReference>
<sequence>MTDDERPLLSVRDLQVRFPVTTDRGKGVVHAVAGIDFDIHRGRTVSLVGESGSGKSTVANALMHLVEPSAGTVLLDGRDITSVRGKELKALRRRIAMVFQDPFASLDPRQHVSRAVEEPLEVHGLGGDRAGRRRRVAELFELVGLSGRFLDRYPHELSGGQRQRVSIARALAGEPDLIILDEATASLDVSVQAQIMNLLNRLQGELGLTYLFIAHDLAVVEHMSDHVLVMYLGRLMEDGDVQDVFDAPAHPYTKALLASAPAANPVAERRRRTAPLEGEVPSPLHPPSGCVFRTRCPWAADECAGTVPVPVPPPPHRSAGPQPGHGGRGPAVREHVAACIRLPEVRASSGTGTPSPEAPPTGAHSATTPAGATRSAPWDAGAPDP</sequence>
<feature type="region of interest" description="Disordered" evidence="5">
    <location>
        <begin position="261"/>
        <end position="285"/>
    </location>
</feature>
<dbReference type="NCBIfam" id="TIGR01727">
    <property type="entry name" value="oligo_HPY"/>
    <property type="match status" value="1"/>
</dbReference>
<dbReference type="Pfam" id="PF00005">
    <property type="entry name" value="ABC_tran"/>
    <property type="match status" value="1"/>
</dbReference>
<comment type="similarity">
    <text evidence="1">Belongs to the ABC transporter superfamily.</text>
</comment>
<name>A0ABV9TL50_9MICC</name>
<reference evidence="8" key="1">
    <citation type="journal article" date="2019" name="Int. J. Syst. Evol. Microbiol.">
        <title>The Global Catalogue of Microorganisms (GCM) 10K type strain sequencing project: providing services to taxonomists for standard genome sequencing and annotation.</title>
        <authorList>
            <consortium name="The Broad Institute Genomics Platform"/>
            <consortium name="The Broad Institute Genome Sequencing Center for Infectious Disease"/>
            <person name="Wu L."/>
            <person name="Ma J."/>
        </authorList>
    </citation>
    <scope>NUCLEOTIDE SEQUENCE [LARGE SCALE GENOMIC DNA]</scope>
    <source>
        <strain evidence="8">CGMCC 4.6946</strain>
    </source>
</reference>
<protein>
    <submittedName>
        <fullName evidence="7">Oligopeptide/dipeptide ABC transporter ATP-binding protein</fullName>
    </submittedName>
</protein>
<dbReference type="PANTHER" id="PTHR43776">
    <property type="entry name" value="TRANSPORT ATP-BINDING PROTEIN"/>
    <property type="match status" value="1"/>
</dbReference>
<dbReference type="Proteomes" id="UP001595797">
    <property type="component" value="Unassembled WGS sequence"/>
</dbReference>
<dbReference type="InterPro" id="IPR027417">
    <property type="entry name" value="P-loop_NTPase"/>
</dbReference>
<evidence type="ECO:0000313" key="8">
    <source>
        <dbReference type="Proteomes" id="UP001595797"/>
    </source>
</evidence>
<evidence type="ECO:0000256" key="1">
    <source>
        <dbReference type="ARBA" id="ARBA00005417"/>
    </source>
</evidence>
<feature type="region of interest" description="Disordered" evidence="5">
    <location>
        <begin position="309"/>
        <end position="331"/>
    </location>
</feature>
<organism evidence="7 8">
    <name type="scientific">Kocuria oceani</name>
    <dbReference type="NCBI Taxonomy" id="988827"/>
    <lineage>
        <taxon>Bacteria</taxon>
        <taxon>Bacillati</taxon>
        <taxon>Actinomycetota</taxon>
        <taxon>Actinomycetes</taxon>
        <taxon>Micrococcales</taxon>
        <taxon>Micrococcaceae</taxon>
        <taxon>Kocuria</taxon>
    </lineage>
</organism>
<dbReference type="PROSITE" id="PS00211">
    <property type="entry name" value="ABC_TRANSPORTER_1"/>
    <property type="match status" value="1"/>
</dbReference>
<feature type="region of interest" description="Disordered" evidence="5">
    <location>
        <begin position="343"/>
        <end position="385"/>
    </location>
</feature>
<evidence type="ECO:0000256" key="3">
    <source>
        <dbReference type="ARBA" id="ARBA00022741"/>
    </source>
</evidence>